<sequence length="353" mass="41436">MANIQFKLFSEINLQDSFFDTLREDYQGFDEWYNKKALQGEKAYVLYEQGRLICFLYLKEENPVDNSNITPSLDATCSWIKVGTFKVVPHKTKLGERLIKRMFDFAISKNIFNLYVTAFSKHEALIDLLKRYGFKQWGKKDDELVLVKNIVTNIKEIEQNIYLDFPSINADNVSKYILGIYPKYHTGMFSDSMLKTESFDILQDSSEANSIHKVYITNMQGIENLKRGDLLIIYRTKDDKASNANYSGVATSLCVVEEYRHISEFTKEAFIQYCKPHNIFTEVELKQYYKNRQFPKIIKMTYNISFKKRVILDMLRKIIKRESEPYWGFTPLNNDEFQSILKAGEVNESIIIH</sequence>
<dbReference type="InterPro" id="IPR016181">
    <property type="entry name" value="Acyl_CoA_acyltransferase"/>
</dbReference>
<protein>
    <submittedName>
        <fullName evidence="1">GNAT family N-acetyltransferase</fullName>
    </submittedName>
</protein>
<dbReference type="EMBL" id="VRMA01000015">
    <property type="protein sequence ID" value="TXK59228.1"/>
    <property type="molecule type" value="Genomic_DNA"/>
</dbReference>
<evidence type="ECO:0000313" key="2">
    <source>
        <dbReference type="Proteomes" id="UP000321317"/>
    </source>
</evidence>
<organism evidence="1 2">
    <name type="scientific">Campylobacter helveticus</name>
    <dbReference type="NCBI Taxonomy" id="28898"/>
    <lineage>
        <taxon>Bacteria</taxon>
        <taxon>Pseudomonadati</taxon>
        <taxon>Campylobacterota</taxon>
        <taxon>Epsilonproteobacteria</taxon>
        <taxon>Campylobacterales</taxon>
        <taxon>Campylobacteraceae</taxon>
        <taxon>Campylobacter</taxon>
    </lineage>
</organism>
<gene>
    <name evidence="1" type="ORF">FVD16_01695</name>
</gene>
<dbReference type="RefSeq" id="WP_147734429.1">
    <property type="nucleotide sequence ID" value="NZ_JANKHQ010000003.1"/>
</dbReference>
<comment type="caution">
    <text evidence="1">The sequence shown here is derived from an EMBL/GenBank/DDBJ whole genome shotgun (WGS) entry which is preliminary data.</text>
</comment>
<reference evidence="1 2" key="1">
    <citation type="submission" date="2019-08" db="EMBL/GenBank/DDBJ databases">
        <title>Rapid identification of Enteric Bacteria from Whole Genome Sequences (WGS) using Average Nucleotide Identity (ANI).</title>
        <authorList>
            <person name="Lane C."/>
        </authorList>
    </citation>
    <scope>NUCLEOTIDE SEQUENCE [LARGE SCALE GENOMIC DNA]</scope>
    <source>
        <strain evidence="1 2">D4984</strain>
    </source>
</reference>
<dbReference type="SUPFAM" id="SSF55729">
    <property type="entry name" value="Acyl-CoA N-acyltransferases (Nat)"/>
    <property type="match status" value="1"/>
</dbReference>
<dbReference type="Proteomes" id="UP000321317">
    <property type="component" value="Unassembled WGS sequence"/>
</dbReference>
<keyword evidence="2" id="KW-1185">Reference proteome</keyword>
<accession>A0ABY3L3G3</accession>
<name>A0ABY3L3G3_9BACT</name>
<dbReference type="Gene3D" id="3.40.630.30">
    <property type="match status" value="1"/>
</dbReference>
<proteinExistence type="predicted"/>
<evidence type="ECO:0000313" key="1">
    <source>
        <dbReference type="EMBL" id="TXK59228.1"/>
    </source>
</evidence>